<evidence type="ECO:0000313" key="1">
    <source>
        <dbReference type="EMBL" id="MCL6272365.1"/>
    </source>
</evidence>
<comment type="caution">
    <text evidence="1">The sequence shown here is derived from an EMBL/GenBank/DDBJ whole genome shotgun (WGS) entry which is preliminary data.</text>
</comment>
<gene>
    <name evidence="1" type="ORF">M3P05_20845</name>
</gene>
<feature type="non-terminal residue" evidence="1">
    <location>
        <position position="79"/>
    </location>
</feature>
<name>A0ABT0PLU3_9GAMM</name>
<dbReference type="RefSeq" id="WP_249702075.1">
    <property type="nucleotide sequence ID" value="NZ_JAMFLX010000182.1"/>
</dbReference>
<feature type="non-terminal residue" evidence="1">
    <location>
        <position position="1"/>
    </location>
</feature>
<reference evidence="1 2" key="1">
    <citation type="submission" date="2022-05" db="EMBL/GenBank/DDBJ databases">
        <authorList>
            <person name="Park J.-S."/>
        </authorList>
    </citation>
    <scope>NUCLEOTIDE SEQUENCE [LARGE SCALE GENOMIC DNA]</scope>
    <source>
        <strain evidence="1 2">2012CJ34-2</strain>
    </source>
</reference>
<organism evidence="1 2">
    <name type="scientific">Parendozoicomonas callyspongiae</name>
    <dbReference type="NCBI Taxonomy" id="2942213"/>
    <lineage>
        <taxon>Bacteria</taxon>
        <taxon>Pseudomonadati</taxon>
        <taxon>Pseudomonadota</taxon>
        <taxon>Gammaproteobacteria</taxon>
        <taxon>Oceanospirillales</taxon>
        <taxon>Endozoicomonadaceae</taxon>
        <taxon>Parendozoicomonas</taxon>
    </lineage>
</organism>
<evidence type="ECO:0000313" key="2">
    <source>
        <dbReference type="Proteomes" id="UP001203338"/>
    </source>
</evidence>
<proteinExistence type="predicted"/>
<protein>
    <submittedName>
        <fullName evidence="1">Uncharacterized protein</fullName>
    </submittedName>
</protein>
<dbReference type="EMBL" id="JAMFLX010000182">
    <property type="protein sequence ID" value="MCL6272365.1"/>
    <property type="molecule type" value="Genomic_DNA"/>
</dbReference>
<dbReference type="Proteomes" id="UP001203338">
    <property type="component" value="Unassembled WGS sequence"/>
</dbReference>
<keyword evidence="2" id="KW-1185">Reference proteome</keyword>
<accession>A0ABT0PLU3</accession>
<sequence>LIDQGPESGFRYTPMPAADSGQGISSVFNYRVSNPRGLSLREHCQACICGNISESQYQTMQQQMADFIEQIEGIDIWYG</sequence>